<sequence>MNGPAPPAETALTVDGTGLPCVTLRLRLRQATDGAAPGTVVHVIATDPAAPPDLPAWCHLTGHLYLGPVSGTDRPVCALRLAPDACPTRSDAPWQRVEPAAEPGHFRP</sequence>
<dbReference type="SUPFAM" id="SSF64307">
    <property type="entry name" value="SirA-like"/>
    <property type="match status" value="1"/>
</dbReference>
<comment type="caution">
    <text evidence="3">The sequence shown here is derived from an EMBL/GenBank/DDBJ whole genome shotgun (WGS) entry which is preliminary data.</text>
</comment>
<protein>
    <recommendedName>
        <fullName evidence="2">UPF0033 domain-containing protein</fullName>
    </recommendedName>
</protein>
<dbReference type="RefSeq" id="WP_189783511.1">
    <property type="nucleotide sequence ID" value="NZ_BNAT01000011.1"/>
</dbReference>
<evidence type="ECO:0000313" key="3">
    <source>
        <dbReference type="EMBL" id="GHH88927.1"/>
    </source>
</evidence>
<evidence type="ECO:0000256" key="1">
    <source>
        <dbReference type="SAM" id="MobiDB-lite"/>
    </source>
</evidence>
<evidence type="ECO:0000259" key="2">
    <source>
        <dbReference type="Pfam" id="PF01206"/>
    </source>
</evidence>
<dbReference type="InterPro" id="IPR001455">
    <property type="entry name" value="TusA-like"/>
</dbReference>
<gene>
    <name evidence="3" type="ORF">GCM10017771_36350</name>
</gene>
<dbReference type="EMBL" id="BNAT01000011">
    <property type="protein sequence ID" value="GHH88927.1"/>
    <property type="molecule type" value="Genomic_DNA"/>
</dbReference>
<proteinExistence type="predicted"/>
<accession>A0A919GQJ0</accession>
<name>A0A919GQJ0_9ACTN</name>
<dbReference type="Gene3D" id="3.30.110.40">
    <property type="entry name" value="TusA-like domain"/>
    <property type="match status" value="1"/>
</dbReference>
<evidence type="ECO:0000313" key="4">
    <source>
        <dbReference type="Proteomes" id="UP000603227"/>
    </source>
</evidence>
<organism evidence="3 4">
    <name type="scientific">Streptomyces capitiformicae</name>
    <dbReference type="NCBI Taxonomy" id="2014920"/>
    <lineage>
        <taxon>Bacteria</taxon>
        <taxon>Bacillati</taxon>
        <taxon>Actinomycetota</taxon>
        <taxon>Actinomycetes</taxon>
        <taxon>Kitasatosporales</taxon>
        <taxon>Streptomycetaceae</taxon>
        <taxon>Streptomyces</taxon>
    </lineage>
</organism>
<feature type="domain" description="UPF0033" evidence="2">
    <location>
        <begin position="13"/>
        <end position="66"/>
    </location>
</feature>
<dbReference type="Pfam" id="PF01206">
    <property type="entry name" value="TusA"/>
    <property type="match status" value="1"/>
</dbReference>
<feature type="region of interest" description="Disordered" evidence="1">
    <location>
        <begin position="86"/>
        <end position="108"/>
    </location>
</feature>
<dbReference type="Proteomes" id="UP000603227">
    <property type="component" value="Unassembled WGS sequence"/>
</dbReference>
<reference evidence="3" key="1">
    <citation type="journal article" date="2014" name="Int. J. Syst. Evol. Microbiol.">
        <title>Complete genome sequence of Corynebacterium casei LMG S-19264T (=DSM 44701T), isolated from a smear-ripened cheese.</title>
        <authorList>
            <consortium name="US DOE Joint Genome Institute (JGI-PGF)"/>
            <person name="Walter F."/>
            <person name="Albersmeier A."/>
            <person name="Kalinowski J."/>
            <person name="Ruckert C."/>
        </authorList>
    </citation>
    <scope>NUCLEOTIDE SEQUENCE</scope>
    <source>
        <strain evidence="3">CGMCC 4.7403</strain>
    </source>
</reference>
<reference evidence="3" key="2">
    <citation type="submission" date="2020-09" db="EMBL/GenBank/DDBJ databases">
        <authorList>
            <person name="Sun Q."/>
            <person name="Zhou Y."/>
        </authorList>
    </citation>
    <scope>NUCLEOTIDE SEQUENCE</scope>
    <source>
        <strain evidence="3">CGMCC 4.7403</strain>
    </source>
</reference>
<keyword evidence="4" id="KW-1185">Reference proteome</keyword>
<dbReference type="AlphaFoldDB" id="A0A919GQJ0"/>
<dbReference type="InterPro" id="IPR036868">
    <property type="entry name" value="TusA-like_sf"/>
</dbReference>
<dbReference type="CDD" id="cd00291">
    <property type="entry name" value="SirA_YedF_YeeD"/>
    <property type="match status" value="1"/>
</dbReference>